<proteinExistence type="predicted"/>
<name>A0A024FYH6_9STRA</name>
<dbReference type="AlphaFoldDB" id="A0A024FYH6"/>
<sequence>MISYIVDINTKTEGSTSTPEFFSGLADINYAGLFYKGQKLEIRFSPYLLQLPQEAYDATIKEIERNGYEIDHGIQYASAIRWNSFDMVMQVKLSSTGRNFRELPGTRYQVSHFKDLHTKPSDNGAWILTPVLMADFTISVDTRGGVKQYEIVAKA</sequence>
<evidence type="ECO:0000313" key="1">
    <source>
        <dbReference type="EMBL" id="CCI11724.1"/>
    </source>
</evidence>
<protein>
    <submittedName>
        <fullName evidence="1">Uncharacterized protein</fullName>
    </submittedName>
</protein>
<organism evidence="1 2">
    <name type="scientific">Albugo candida</name>
    <dbReference type="NCBI Taxonomy" id="65357"/>
    <lineage>
        <taxon>Eukaryota</taxon>
        <taxon>Sar</taxon>
        <taxon>Stramenopiles</taxon>
        <taxon>Oomycota</taxon>
        <taxon>Peronosporomycetes</taxon>
        <taxon>Albuginales</taxon>
        <taxon>Albuginaceae</taxon>
        <taxon>Albugo</taxon>
    </lineage>
</organism>
<reference evidence="1 2" key="1">
    <citation type="submission" date="2012-05" db="EMBL/GenBank/DDBJ databases">
        <title>Recombination and specialization in a pathogen metapopulation.</title>
        <authorList>
            <person name="Gardiner A."/>
            <person name="Kemen E."/>
            <person name="Schultz-Larsen T."/>
            <person name="MacLean D."/>
            <person name="Van Oosterhout C."/>
            <person name="Jones J.D.G."/>
        </authorList>
    </citation>
    <scope>NUCLEOTIDE SEQUENCE [LARGE SCALE GENOMIC DNA]</scope>
    <source>
        <strain evidence="1 2">Ac Nc2</strain>
    </source>
</reference>
<keyword evidence="2" id="KW-1185">Reference proteome</keyword>
<dbReference type="Proteomes" id="UP000053237">
    <property type="component" value="Unassembled WGS sequence"/>
</dbReference>
<evidence type="ECO:0000313" key="2">
    <source>
        <dbReference type="Proteomes" id="UP000053237"/>
    </source>
</evidence>
<accession>A0A024FYH6</accession>
<gene>
    <name evidence="1" type="ORF">BN9_133670</name>
</gene>
<comment type="caution">
    <text evidence="1">The sequence shown here is derived from an EMBL/GenBank/DDBJ whole genome shotgun (WGS) entry which is preliminary data.</text>
</comment>
<dbReference type="InParanoid" id="A0A024FYH6"/>
<dbReference type="EMBL" id="CAIX01001742">
    <property type="protein sequence ID" value="CCI11724.1"/>
    <property type="molecule type" value="Genomic_DNA"/>
</dbReference>